<evidence type="ECO:0000313" key="1">
    <source>
        <dbReference type="Proteomes" id="UP000095286"/>
    </source>
</evidence>
<dbReference type="WBParaSite" id="RSKR_0001118900.1">
    <property type="protein sequence ID" value="RSKR_0001118900.1"/>
    <property type="gene ID" value="RSKR_0001118900"/>
</dbReference>
<reference evidence="2" key="1">
    <citation type="submission" date="2016-11" db="UniProtKB">
        <authorList>
            <consortium name="WormBaseParasite"/>
        </authorList>
    </citation>
    <scope>IDENTIFICATION</scope>
    <source>
        <strain evidence="2">KR3021</strain>
    </source>
</reference>
<name>A0AC35UHY9_9BILA</name>
<accession>A0AC35UHY9</accession>
<organism evidence="1 2">
    <name type="scientific">Rhabditophanes sp. KR3021</name>
    <dbReference type="NCBI Taxonomy" id="114890"/>
    <lineage>
        <taxon>Eukaryota</taxon>
        <taxon>Metazoa</taxon>
        <taxon>Ecdysozoa</taxon>
        <taxon>Nematoda</taxon>
        <taxon>Chromadorea</taxon>
        <taxon>Rhabditida</taxon>
        <taxon>Tylenchina</taxon>
        <taxon>Panagrolaimomorpha</taxon>
        <taxon>Strongyloidoidea</taxon>
        <taxon>Alloionematidae</taxon>
        <taxon>Rhabditophanes</taxon>
    </lineage>
</organism>
<dbReference type="Proteomes" id="UP000095286">
    <property type="component" value="Unplaced"/>
</dbReference>
<evidence type="ECO:0000313" key="2">
    <source>
        <dbReference type="WBParaSite" id="RSKR_0001118900.1"/>
    </source>
</evidence>
<sequence>MLIGFGVLLSRNDVYHPIYVEKESQKVCAFDKTGVIYDVYFDGQGAPIIMSDGPLVGFVMKNNAPVYAANGGTFQKFKLDVEIIIKYINKLEEHPAYFTVNKFKKIDSFIYDIFETIDLKGALVNINKNIGVTVLKDYFVVPAISVTQSEDELNYPVYANKMGNLVTFDPEGNILKVHQDLRGIPCIVKDSVIYKGAIWHDGQIKYSLNLGRTFEIQLNVTKIRNTIFKLGANYPFYSVVYKPISIDSLMERMLANIGAKDITEAVGLVNIFPKNVASNFYTVPYFGIRLNNNDSFYPLYVNNKNMELFSFDESLKMYRVLFSEDLYPLVITESGVVYSGYIYTDGGPKYGTNFEKYNPARINVDLVISAVEKLSYSYFGYTTVHAPIEISYILTSLFSSMTVECAYGLISKNTTFKIVKENYVAVVGLSVPINDVWSPIYANKEGLLYAFNSDGTEIEVFIDIFGVPVIVIKDVRYAGYIMLNGSPKYAITEGILRPASIDVSVLVTTINRIGPSAPLFYCTCNSVDMNVILPEILNSIDHLLAHGPINAGLLEKVPLNYYAVPSVGIRIVTNGIIKYYPCYCHEGKLVFIDDTSKVYECMQDIQGAPIVNIDGPQYFGFLTLDLNRPLDLVADLEKIMGGLTLENSNNNIQYNDRPSVQDYIMVPGFGVQIVSNEKFVPVYCDRRFGNLKAFTEEGEVVRVVVDVQNIVVTISDSNIITQGFIVVDGKPRFSVTQGTTRQIVVDVNTIISTIERLGPDHPSYLTLHPPIDFKDLEKNFLNTITLENSIGLINSGLDISIPIGHAMVPGMGVALDNSKNYYPVFINTARKCVVYSNEGIMYNVLFGNGVPVCRSNEDPEVFYPGFIVYKNETRHSPSKSTYKEIQLDYNIIFNKVEQLSYEFVGYKFQHPKIEIDNLGKILEALNLRSARGLVNTEYTNVGLEYLLVPGMAVQYKTNWHALYVNKNGEVFTFIDDKPIDVVFDLQNLPRIEMDGSIYTGYVEYFNEIRHSVSVGSSVKLTFNITIIQNTLQRLGPEFENGFLSLPAHRPIDIQTDIGEILDSLDISNAIGLITAGLNFEVPEDFLMIPGMGTKVNLNSEYFPIYINSKSFDIVAFDRDGTVLKVKWDIQNAPCIVLNEGLIIPGYIYIKGQIRHSVIRGKVKAMTLDIEVIKRTIIRLGVNYSAGYKTLFRPPNINMILAKVYSSLTIDIALGALNSLTGIQVPKKYVPLAAFGVMIQNLTKTPRYVPVYVDIDGGNLLTFDE</sequence>
<protein>
    <submittedName>
        <fullName evidence="2">WG repeat-containing protein</fullName>
    </submittedName>
</protein>
<proteinExistence type="predicted"/>